<dbReference type="RefSeq" id="WP_317901578.1">
    <property type="nucleotide sequence ID" value="NZ_JAIRBC010000008.1"/>
</dbReference>
<dbReference type="Pfam" id="PF12771">
    <property type="entry name" value="SusD-like_2"/>
    <property type="match status" value="1"/>
</dbReference>
<accession>A0AAE3ET00</accession>
<dbReference type="Proteomes" id="UP001200642">
    <property type="component" value="Unassembled WGS sequence"/>
</dbReference>
<evidence type="ECO:0000313" key="3">
    <source>
        <dbReference type="Proteomes" id="UP001200642"/>
    </source>
</evidence>
<keyword evidence="1" id="KW-0732">Signal</keyword>
<feature type="chain" id="PRO_5042249416" evidence="1">
    <location>
        <begin position="21"/>
        <end position="550"/>
    </location>
</feature>
<gene>
    <name evidence="2" type="ORF">K8352_06715</name>
</gene>
<name>A0AAE3ET00_9FLAO</name>
<protein>
    <submittedName>
        <fullName evidence="2">SusD/RagB family nutrient-binding outer membrane lipoprotein</fullName>
    </submittedName>
</protein>
<keyword evidence="3" id="KW-1185">Reference proteome</keyword>
<dbReference type="AlphaFoldDB" id="A0AAE3ET00"/>
<comment type="caution">
    <text evidence="2">The sequence shown here is derived from an EMBL/GenBank/DDBJ whole genome shotgun (WGS) entry which is preliminary data.</text>
</comment>
<dbReference type="InterPro" id="IPR011990">
    <property type="entry name" value="TPR-like_helical_dom_sf"/>
</dbReference>
<evidence type="ECO:0000256" key="1">
    <source>
        <dbReference type="SAM" id="SignalP"/>
    </source>
</evidence>
<dbReference type="Gene3D" id="1.25.40.390">
    <property type="match status" value="1"/>
</dbReference>
<dbReference type="InterPro" id="IPR041662">
    <property type="entry name" value="SusD-like_2"/>
</dbReference>
<dbReference type="PROSITE" id="PS51257">
    <property type="entry name" value="PROKAR_LIPOPROTEIN"/>
    <property type="match status" value="1"/>
</dbReference>
<proteinExistence type="predicted"/>
<dbReference type="SUPFAM" id="SSF48452">
    <property type="entry name" value="TPR-like"/>
    <property type="match status" value="1"/>
</dbReference>
<reference evidence="2" key="1">
    <citation type="submission" date="2023-02" db="EMBL/GenBank/DDBJ databases">
        <title>Genome of Flavobacteriaceae gen. nov. sp. strain F89.</title>
        <authorList>
            <person name="Wang Y."/>
        </authorList>
    </citation>
    <scope>NUCLEOTIDE SEQUENCE</scope>
    <source>
        <strain evidence="2">F89</strain>
    </source>
</reference>
<feature type="signal peptide" evidence="1">
    <location>
        <begin position="1"/>
        <end position="20"/>
    </location>
</feature>
<evidence type="ECO:0000313" key="2">
    <source>
        <dbReference type="EMBL" id="MCG2460433.1"/>
    </source>
</evidence>
<sequence length="550" mass="60636">MKSKLTILVLGVILMVSCHGLEDLNVNPNKIGGENVDPNLLVPTVINGVGKTVVDLGFGDVAGVMQHTQKDGWSSGHNAYNWDNRSKSWRGYYQILYNDKTLIQKAEDDNLDFHRGVGLVMKSYMYGLITDLWGDAPYTDALRGDEGPEYFDAAFDNQMTIYEGIQSDLKTANALLSGSQGSYLGIDPSQDILFGGDVAKWRKFANSLSLRYYMRLSAKDPSWAEQGIKGIVNNPSQFPLILKASDDANMAYIGNTSSDSWPSNTDFDTSPQGAYFRLKMGKPLVDKLQELDDPRLGVWAEKVAVPIVLLQGAPDGTDYTEDGKRYVSQDIVDTYEDPVDGVGYPVDYDPEYVGYPPAMTFGIAYNLSTNTNQGATNLHASQLNAIYKEASGPLLQSRLMSAAEVNLILAEAAFNGWIPGTAQQYYNEGVKQSLTAWGVGADYGDYISGPAAFSGYADIIVQKWIASWTAASESWFDYRRTGLPDLQAGPASKRLALPLRFYYNIDEMDTNPNVESAIDKLEPTQFKGDDVSNNSAWSKMWLLQGTNEPY</sequence>
<organism evidence="2 3">
    <name type="scientific">Cerina litoralis</name>
    <dbReference type="NCBI Taxonomy" id="2874477"/>
    <lineage>
        <taxon>Bacteria</taxon>
        <taxon>Pseudomonadati</taxon>
        <taxon>Bacteroidota</taxon>
        <taxon>Flavobacteriia</taxon>
        <taxon>Flavobacteriales</taxon>
        <taxon>Flavobacteriaceae</taxon>
        <taxon>Cerina</taxon>
    </lineage>
</organism>
<dbReference type="EMBL" id="JAIRBC010000008">
    <property type="protein sequence ID" value="MCG2460433.1"/>
    <property type="molecule type" value="Genomic_DNA"/>
</dbReference>
<keyword evidence="2" id="KW-0449">Lipoprotein</keyword>